<dbReference type="AlphaFoldDB" id="A0AAW2Q1P4"/>
<evidence type="ECO:0000313" key="2">
    <source>
        <dbReference type="EMBL" id="KAL0361626.1"/>
    </source>
</evidence>
<feature type="compositionally biased region" description="Gly residues" evidence="1">
    <location>
        <begin position="14"/>
        <end position="25"/>
    </location>
</feature>
<sequence>MSGSDEVRRVAAAGSGGGGGGGGGPREPLIQSSGGSAAVERVVRIQRLLNSFNAAVEIQGELRHARSPLHRWTCPLS</sequence>
<name>A0AAW2Q1P4_SESRA</name>
<accession>A0AAW2Q1P4</accession>
<gene>
    <name evidence="2" type="ORF">Sradi_3847100</name>
</gene>
<proteinExistence type="predicted"/>
<reference evidence="2" key="1">
    <citation type="submission" date="2020-06" db="EMBL/GenBank/DDBJ databases">
        <authorList>
            <person name="Li T."/>
            <person name="Hu X."/>
            <person name="Zhang T."/>
            <person name="Song X."/>
            <person name="Zhang H."/>
            <person name="Dai N."/>
            <person name="Sheng W."/>
            <person name="Hou X."/>
            <person name="Wei L."/>
        </authorList>
    </citation>
    <scope>NUCLEOTIDE SEQUENCE</scope>
    <source>
        <strain evidence="2">G02</strain>
        <tissue evidence="2">Leaf</tissue>
    </source>
</reference>
<dbReference type="EMBL" id="JACGWJ010000016">
    <property type="protein sequence ID" value="KAL0361626.1"/>
    <property type="molecule type" value="Genomic_DNA"/>
</dbReference>
<feature type="region of interest" description="Disordered" evidence="1">
    <location>
        <begin position="1"/>
        <end position="35"/>
    </location>
</feature>
<protein>
    <submittedName>
        <fullName evidence="2">Uncharacterized protein</fullName>
    </submittedName>
</protein>
<reference evidence="2" key="2">
    <citation type="journal article" date="2024" name="Plant">
        <title>Genomic evolution and insights into agronomic trait innovations of Sesamum species.</title>
        <authorList>
            <person name="Miao H."/>
            <person name="Wang L."/>
            <person name="Qu L."/>
            <person name="Liu H."/>
            <person name="Sun Y."/>
            <person name="Le M."/>
            <person name="Wang Q."/>
            <person name="Wei S."/>
            <person name="Zheng Y."/>
            <person name="Lin W."/>
            <person name="Duan Y."/>
            <person name="Cao H."/>
            <person name="Xiong S."/>
            <person name="Wang X."/>
            <person name="Wei L."/>
            <person name="Li C."/>
            <person name="Ma Q."/>
            <person name="Ju M."/>
            <person name="Zhao R."/>
            <person name="Li G."/>
            <person name="Mu C."/>
            <person name="Tian Q."/>
            <person name="Mei H."/>
            <person name="Zhang T."/>
            <person name="Gao T."/>
            <person name="Zhang H."/>
        </authorList>
    </citation>
    <scope>NUCLEOTIDE SEQUENCE</scope>
    <source>
        <strain evidence="2">G02</strain>
    </source>
</reference>
<comment type="caution">
    <text evidence="2">The sequence shown here is derived from an EMBL/GenBank/DDBJ whole genome shotgun (WGS) entry which is preliminary data.</text>
</comment>
<organism evidence="2">
    <name type="scientific">Sesamum radiatum</name>
    <name type="common">Black benniseed</name>
    <dbReference type="NCBI Taxonomy" id="300843"/>
    <lineage>
        <taxon>Eukaryota</taxon>
        <taxon>Viridiplantae</taxon>
        <taxon>Streptophyta</taxon>
        <taxon>Embryophyta</taxon>
        <taxon>Tracheophyta</taxon>
        <taxon>Spermatophyta</taxon>
        <taxon>Magnoliopsida</taxon>
        <taxon>eudicotyledons</taxon>
        <taxon>Gunneridae</taxon>
        <taxon>Pentapetalae</taxon>
        <taxon>asterids</taxon>
        <taxon>lamiids</taxon>
        <taxon>Lamiales</taxon>
        <taxon>Pedaliaceae</taxon>
        <taxon>Sesamum</taxon>
    </lineage>
</organism>
<evidence type="ECO:0000256" key="1">
    <source>
        <dbReference type="SAM" id="MobiDB-lite"/>
    </source>
</evidence>